<dbReference type="AlphaFoldDB" id="A0A3B4GC74"/>
<organism evidence="2">
    <name type="scientific">Pundamilia nyererei</name>
    <dbReference type="NCBI Taxonomy" id="303518"/>
    <lineage>
        <taxon>Eukaryota</taxon>
        <taxon>Metazoa</taxon>
        <taxon>Chordata</taxon>
        <taxon>Craniata</taxon>
        <taxon>Vertebrata</taxon>
        <taxon>Euteleostomi</taxon>
        <taxon>Actinopterygii</taxon>
        <taxon>Neopterygii</taxon>
        <taxon>Teleostei</taxon>
        <taxon>Neoteleostei</taxon>
        <taxon>Acanthomorphata</taxon>
        <taxon>Ovalentaria</taxon>
        <taxon>Cichlomorphae</taxon>
        <taxon>Cichliformes</taxon>
        <taxon>Cichlidae</taxon>
        <taxon>African cichlids</taxon>
        <taxon>Pseudocrenilabrinae</taxon>
        <taxon>Haplochromini</taxon>
        <taxon>Pundamilia</taxon>
    </lineage>
</organism>
<feature type="domain" description="MABP" evidence="1">
    <location>
        <begin position="98"/>
        <end position="243"/>
    </location>
</feature>
<protein>
    <submittedName>
        <fullName evidence="2">Uncharacterized LOC102214224</fullName>
    </submittedName>
</protein>
<dbReference type="Ensembl" id="ENSPNYT00000020180.1">
    <property type="protein sequence ID" value="ENSPNYP00000019694.1"/>
    <property type="gene ID" value="ENSPNYG00000014896.1"/>
</dbReference>
<dbReference type="GO" id="GO:0005737">
    <property type="term" value="C:cytoplasm"/>
    <property type="evidence" value="ECO:0007669"/>
    <property type="project" value="UniProtKB-ARBA"/>
</dbReference>
<sequence>YITELQVSLDEAEEAYLSSQGFSKIDVDLNKGAEGKYIYLWYKTGSSSPITRIQLTFNGGMSRGLITAGYQKIDKNLNAGTSGDNIYLWYYRGNSEYDVPIVNLHVSIDARVEALMFALGWERLACDLNRKARGKWIYLWVKRERPTYICDIAANADYDRDADYFRNGYIRVDEDTNRGAGGSFVFIWYRQTNNSQRAITDLQLSTNDREKMLFPYMGFTRVTTDLSKGAGGSSVYLWYRKDSGRPIRAVSVIVNTAAVEVYSIPWVFIRQKNLNSGNNG</sequence>
<feature type="domain" description="MABP" evidence="1">
    <location>
        <begin position="1"/>
        <end position="94"/>
    </location>
</feature>
<reference evidence="2" key="1">
    <citation type="submission" date="2023-09" db="UniProtKB">
        <authorList>
            <consortium name="Ensembl"/>
        </authorList>
    </citation>
    <scope>IDENTIFICATION</scope>
</reference>
<accession>A0A3B4GC74</accession>
<proteinExistence type="predicted"/>
<dbReference type="PROSITE" id="PS51498">
    <property type="entry name" value="MABP"/>
    <property type="match status" value="2"/>
</dbReference>
<name>A0A3B4GC74_9CICH</name>
<dbReference type="InterPro" id="IPR023341">
    <property type="entry name" value="MABP"/>
</dbReference>
<evidence type="ECO:0000313" key="2">
    <source>
        <dbReference type="Ensembl" id="ENSPNYP00000019694.1"/>
    </source>
</evidence>
<evidence type="ECO:0000259" key="1">
    <source>
        <dbReference type="PROSITE" id="PS51498"/>
    </source>
</evidence>
<dbReference type="GeneTree" id="ENSGT00760000120401"/>
<dbReference type="STRING" id="303518.ENSPNYP00000019694"/>
<dbReference type="Gene3D" id="2.100.10.50">
    <property type="match status" value="2"/>
</dbReference>